<keyword evidence="5" id="KW-1185">Reference proteome</keyword>
<sequence>MDTLTSSAAANGLATAFVPLGQPLADTAPGSGAQAGSRPLHHDAAQRWALSFDAAAGLGPDRLGGKGWSLVRMHAHGLPVPAGFCLPVASFERFLHGNGIHLDAAWARDSEAEIAGIAVRIRRGTFPAEARDDILQAYAALGSGPVAVRSSATGEDSAEHSFAGQHDSYLCVEGPDRLLDHIRDCWASLLNREALAYRRSLRIDSGAGGAPGTRVPAMAVVVQAMVPAERAGVAFAHNPLNQRSDQILIEACYGLGEGLVSGRIASDLYILEAAVLSPLGAQVQAKPSAMRWNAAARRIEEQMLAPEWRGTAVLDGQQTHAIGRLLQQCNALFGSPQDIEWAQHGDGIWLLQSRPITPMAADAPAPEAESPHQGRPSPEVARRALWSRMDIGEIFTGRMTPLGLSFSRHYQYKVHRACGTGIGLLDLGDPDEYMGYFKGHVYLNVAYTAYLLSQTPAGFDQRPFLQRFASEDVDLADYSNPYGERHRGSRWRSGAYWLWKTMAELAGAKSRASRMVASRYREFDRATGLDLAGMELNQLREELTHALDYFRAMHIGYLPFYINAFGIYGMLEQLCQSWLPGEGAQLQNRLKGDMSNLRTIRCARDIWDLARAVARYPKVESLFRALPAKQLLARLKEDAEGIAFLDEQLAPFMRENGVRARQEMELSHPRWIDDPAYVFQIMKIYLARGNTVEQRLAGADDTPHDDTETLLRKLPALKRAALRRVIRLYCACSRMREETRMSMITSIWLVRRVLCELARRLRQQGLLLDESELAYLDFEDLMTYANGYASAAECFPRTKIDAARRQHLAHESGEEPPLTFFGQAGHAADGRQGDPAGSLKGLGTSRGRVRAKARVIHDLTGQAGELQRGEIIVTRFTDASWTPLFALAGGIVTDVGSMLSHSSIVAREFGVPCVVNTRTATARIKTGDWLTLDGEAGLIHLETRLETCEAD</sequence>
<evidence type="ECO:0000313" key="4">
    <source>
        <dbReference type="EMBL" id="MDF3834841.1"/>
    </source>
</evidence>
<dbReference type="Pfam" id="PF00391">
    <property type="entry name" value="PEP-utilizers"/>
    <property type="match status" value="1"/>
</dbReference>
<evidence type="ECO:0000313" key="5">
    <source>
        <dbReference type="Proteomes" id="UP001216674"/>
    </source>
</evidence>
<dbReference type="InterPro" id="IPR051549">
    <property type="entry name" value="PEP_Utilizing_Enz"/>
</dbReference>
<feature type="domain" description="PEP-utilising enzyme mobile" evidence="2">
    <location>
        <begin position="867"/>
        <end position="937"/>
    </location>
</feature>
<accession>A0ABT6AQF8</accession>
<evidence type="ECO:0000259" key="3">
    <source>
        <dbReference type="Pfam" id="PF01326"/>
    </source>
</evidence>
<dbReference type="RefSeq" id="WP_276265796.1">
    <property type="nucleotide sequence ID" value="NZ_JARJLM010000309.1"/>
</dbReference>
<evidence type="ECO:0000256" key="1">
    <source>
        <dbReference type="SAM" id="MobiDB-lite"/>
    </source>
</evidence>
<feature type="region of interest" description="Disordered" evidence="1">
    <location>
        <begin position="360"/>
        <end position="379"/>
    </location>
</feature>
<dbReference type="Pfam" id="PF01326">
    <property type="entry name" value="PPDK_N"/>
    <property type="match status" value="1"/>
</dbReference>
<comment type="caution">
    <text evidence="4">The sequence shown here is derived from an EMBL/GenBank/DDBJ whole genome shotgun (WGS) entry which is preliminary data.</text>
</comment>
<proteinExistence type="predicted"/>
<evidence type="ECO:0000259" key="2">
    <source>
        <dbReference type="Pfam" id="PF00391"/>
    </source>
</evidence>
<dbReference type="InterPro" id="IPR036637">
    <property type="entry name" value="Phosphohistidine_dom_sf"/>
</dbReference>
<organism evidence="4 5">
    <name type="scientific">Cupriavidus basilensis</name>
    <dbReference type="NCBI Taxonomy" id="68895"/>
    <lineage>
        <taxon>Bacteria</taxon>
        <taxon>Pseudomonadati</taxon>
        <taxon>Pseudomonadota</taxon>
        <taxon>Betaproteobacteria</taxon>
        <taxon>Burkholderiales</taxon>
        <taxon>Burkholderiaceae</taxon>
        <taxon>Cupriavidus</taxon>
    </lineage>
</organism>
<dbReference type="InterPro" id="IPR013815">
    <property type="entry name" value="ATP_grasp_subdomain_1"/>
</dbReference>
<gene>
    <name evidence="4" type="ORF">P3W85_18030</name>
</gene>
<dbReference type="SUPFAM" id="SSF52009">
    <property type="entry name" value="Phosphohistidine domain"/>
    <property type="match status" value="1"/>
</dbReference>
<reference evidence="4 5" key="1">
    <citation type="submission" date="2023-03" db="EMBL/GenBank/DDBJ databases">
        <title>Draft assemblies of triclosan tolerant bacteria isolated from returned activated sludge.</title>
        <authorList>
            <person name="Van Hamelsveld S."/>
        </authorList>
    </citation>
    <scope>NUCLEOTIDE SEQUENCE [LARGE SCALE GENOMIC DNA]</scope>
    <source>
        <strain evidence="4 5">GW210010_S58</strain>
    </source>
</reference>
<dbReference type="Gene3D" id="3.50.30.10">
    <property type="entry name" value="Phosphohistidine domain"/>
    <property type="match status" value="1"/>
</dbReference>
<dbReference type="Gene3D" id="3.30.470.20">
    <property type="entry name" value="ATP-grasp fold, B domain"/>
    <property type="match status" value="1"/>
</dbReference>
<dbReference type="EMBL" id="JARJLM010000309">
    <property type="protein sequence ID" value="MDF3834841.1"/>
    <property type="molecule type" value="Genomic_DNA"/>
</dbReference>
<protein>
    <submittedName>
        <fullName evidence="4">PEP/pyruvate-binding domain-containing protein</fullName>
    </submittedName>
</protein>
<feature type="domain" description="Pyruvate phosphate dikinase AMP/ATP-binding" evidence="3">
    <location>
        <begin position="62"/>
        <end position="366"/>
    </location>
</feature>
<name>A0ABT6AQF8_9BURK</name>
<dbReference type="InterPro" id="IPR002192">
    <property type="entry name" value="PPDK_AMP/ATP-bd"/>
</dbReference>
<dbReference type="PANTHER" id="PTHR43615">
    <property type="entry name" value="PHOSPHOENOLPYRUVATE SYNTHASE-RELATED"/>
    <property type="match status" value="1"/>
</dbReference>
<dbReference type="Proteomes" id="UP001216674">
    <property type="component" value="Unassembled WGS sequence"/>
</dbReference>
<dbReference type="Gene3D" id="3.30.1490.20">
    <property type="entry name" value="ATP-grasp fold, A domain"/>
    <property type="match status" value="1"/>
</dbReference>
<dbReference type="InterPro" id="IPR008279">
    <property type="entry name" value="PEP-util_enz_mobile_dom"/>
</dbReference>
<dbReference type="PANTHER" id="PTHR43615:SF1">
    <property type="entry name" value="PPDK_N DOMAIN-CONTAINING PROTEIN"/>
    <property type="match status" value="1"/>
</dbReference>
<dbReference type="SUPFAM" id="SSF56059">
    <property type="entry name" value="Glutathione synthetase ATP-binding domain-like"/>
    <property type="match status" value="1"/>
</dbReference>